<dbReference type="InterPro" id="IPR001789">
    <property type="entry name" value="Sig_transdc_resp-reg_receiver"/>
</dbReference>
<sequence>MTREVGRTVVLLVDDHEVVHWGLRALLSGQPWVARCLSAHNGQEAVELAGRYAPHVALVDLFLGTESGAELCERLRETEPRTKVLLMSGSGRISAAAARAAGASGFVPKDWPAADVCRAVRTIAAGRTVFEGVAGPTTPAGLSPREREILGLIATGATNPEIAGTLHLSPHTVKEHTSSLYRKLEVRNRAEAVRTADQLGLL</sequence>
<keyword evidence="2" id="KW-0805">Transcription regulation</keyword>
<dbReference type="PRINTS" id="PR00038">
    <property type="entry name" value="HTHLUXR"/>
</dbReference>
<dbReference type="PANTHER" id="PTHR43214:SF41">
    <property type="entry name" value="NITRATE_NITRITE RESPONSE REGULATOR PROTEIN NARP"/>
    <property type="match status" value="1"/>
</dbReference>
<evidence type="ECO:0000259" key="6">
    <source>
        <dbReference type="PROSITE" id="PS50110"/>
    </source>
</evidence>
<dbReference type="PROSITE" id="PS50043">
    <property type="entry name" value="HTH_LUXR_2"/>
    <property type="match status" value="1"/>
</dbReference>
<dbReference type="InterPro" id="IPR011006">
    <property type="entry name" value="CheY-like_superfamily"/>
</dbReference>
<reference evidence="7" key="1">
    <citation type="submission" date="2020-05" db="EMBL/GenBank/DDBJ databases">
        <authorList>
            <person name="Chiriac C."/>
            <person name="Salcher M."/>
            <person name="Ghai R."/>
            <person name="Kavagutti S V."/>
        </authorList>
    </citation>
    <scope>NUCLEOTIDE SEQUENCE</scope>
</reference>
<evidence type="ECO:0000259" key="5">
    <source>
        <dbReference type="PROSITE" id="PS50043"/>
    </source>
</evidence>
<evidence type="ECO:0000256" key="1">
    <source>
        <dbReference type="ARBA" id="ARBA00022553"/>
    </source>
</evidence>
<dbReference type="Gene3D" id="1.10.10.10">
    <property type="entry name" value="Winged helix-like DNA-binding domain superfamily/Winged helix DNA-binding domain"/>
    <property type="match status" value="1"/>
</dbReference>
<proteinExistence type="predicted"/>
<dbReference type="CDD" id="cd17535">
    <property type="entry name" value="REC_NarL-like"/>
    <property type="match status" value="1"/>
</dbReference>
<dbReference type="GO" id="GO:0003677">
    <property type="term" value="F:DNA binding"/>
    <property type="evidence" value="ECO:0007669"/>
    <property type="project" value="UniProtKB-KW"/>
</dbReference>
<name>A0A6J7I486_9ZZZZ</name>
<dbReference type="InterPro" id="IPR039420">
    <property type="entry name" value="WalR-like"/>
</dbReference>
<dbReference type="CDD" id="cd06170">
    <property type="entry name" value="LuxR_C_like"/>
    <property type="match status" value="1"/>
</dbReference>
<gene>
    <name evidence="7" type="ORF">UFOPK3564_02079</name>
</gene>
<feature type="domain" description="HTH luxR-type" evidence="5">
    <location>
        <begin position="135"/>
        <end position="200"/>
    </location>
</feature>
<dbReference type="PROSITE" id="PS50110">
    <property type="entry name" value="RESPONSE_REGULATORY"/>
    <property type="match status" value="1"/>
</dbReference>
<dbReference type="InterPro" id="IPR000792">
    <property type="entry name" value="Tscrpt_reg_LuxR_C"/>
</dbReference>
<evidence type="ECO:0000256" key="2">
    <source>
        <dbReference type="ARBA" id="ARBA00023015"/>
    </source>
</evidence>
<dbReference type="PANTHER" id="PTHR43214">
    <property type="entry name" value="TWO-COMPONENT RESPONSE REGULATOR"/>
    <property type="match status" value="1"/>
</dbReference>
<keyword evidence="3" id="KW-0238">DNA-binding</keyword>
<dbReference type="Pfam" id="PF00196">
    <property type="entry name" value="GerE"/>
    <property type="match status" value="1"/>
</dbReference>
<evidence type="ECO:0000313" key="7">
    <source>
        <dbReference type="EMBL" id="CAB4925509.1"/>
    </source>
</evidence>
<dbReference type="InterPro" id="IPR058245">
    <property type="entry name" value="NreC/VraR/RcsB-like_REC"/>
</dbReference>
<dbReference type="InterPro" id="IPR036388">
    <property type="entry name" value="WH-like_DNA-bd_sf"/>
</dbReference>
<evidence type="ECO:0000256" key="3">
    <source>
        <dbReference type="ARBA" id="ARBA00023125"/>
    </source>
</evidence>
<keyword evidence="4" id="KW-0804">Transcription</keyword>
<protein>
    <submittedName>
        <fullName evidence="7">Unannotated protein</fullName>
    </submittedName>
</protein>
<dbReference type="SMART" id="SM00448">
    <property type="entry name" value="REC"/>
    <property type="match status" value="1"/>
</dbReference>
<organism evidence="7">
    <name type="scientific">freshwater metagenome</name>
    <dbReference type="NCBI Taxonomy" id="449393"/>
    <lineage>
        <taxon>unclassified sequences</taxon>
        <taxon>metagenomes</taxon>
        <taxon>ecological metagenomes</taxon>
    </lineage>
</organism>
<dbReference type="SUPFAM" id="SSF46894">
    <property type="entry name" value="C-terminal effector domain of the bipartite response regulators"/>
    <property type="match status" value="1"/>
</dbReference>
<dbReference type="PROSITE" id="PS00622">
    <property type="entry name" value="HTH_LUXR_1"/>
    <property type="match status" value="1"/>
</dbReference>
<dbReference type="GO" id="GO:0006355">
    <property type="term" value="P:regulation of DNA-templated transcription"/>
    <property type="evidence" value="ECO:0007669"/>
    <property type="project" value="InterPro"/>
</dbReference>
<accession>A0A6J7I486</accession>
<dbReference type="Gene3D" id="3.40.50.2300">
    <property type="match status" value="1"/>
</dbReference>
<dbReference type="InterPro" id="IPR016032">
    <property type="entry name" value="Sig_transdc_resp-reg_C-effctor"/>
</dbReference>
<dbReference type="SMART" id="SM00421">
    <property type="entry name" value="HTH_LUXR"/>
    <property type="match status" value="1"/>
</dbReference>
<keyword evidence="1" id="KW-0597">Phosphoprotein</keyword>
<dbReference type="EMBL" id="CAFBMK010000129">
    <property type="protein sequence ID" value="CAB4925509.1"/>
    <property type="molecule type" value="Genomic_DNA"/>
</dbReference>
<dbReference type="Pfam" id="PF00072">
    <property type="entry name" value="Response_reg"/>
    <property type="match status" value="1"/>
</dbReference>
<dbReference type="AlphaFoldDB" id="A0A6J7I486"/>
<dbReference type="SUPFAM" id="SSF52172">
    <property type="entry name" value="CheY-like"/>
    <property type="match status" value="1"/>
</dbReference>
<evidence type="ECO:0000256" key="4">
    <source>
        <dbReference type="ARBA" id="ARBA00023163"/>
    </source>
</evidence>
<feature type="domain" description="Response regulatory" evidence="6">
    <location>
        <begin position="9"/>
        <end position="124"/>
    </location>
</feature>
<dbReference type="GO" id="GO:0000160">
    <property type="term" value="P:phosphorelay signal transduction system"/>
    <property type="evidence" value="ECO:0007669"/>
    <property type="project" value="InterPro"/>
</dbReference>